<dbReference type="GO" id="GO:0004497">
    <property type="term" value="F:monooxygenase activity"/>
    <property type="evidence" value="ECO:0007669"/>
    <property type="project" value="UniProtKB-KW"/>
</dbReference>
<evidence type="ECO:0000256" key="4">
    <source>
        <dbReference type="ARBA" id="ARBA00023033"/>
    </source>
</evidence>
<sequence length="444" mass="49350">MTRDGKMRLGLSMRYLGYHVAAWRHPSVPADGALSFAHFLNTARKAEAAHFDMVFFADGLGIRANDNPKGSLARDMRNAELEPLTLLAALAATTRQIGLVATASTTYNEPFHIARKYASIDHISGGRAGWNVVTSWSDEEAQNFNRSETLAYADRYERADEFVDVVRALWNSWEDDAFVRDKASGLFYDEARLHVPDHKGKHFRVRGPLNSARTPQGQPVIVQAGASEAGRRLAARCADVVYSNAHDLQSAQDYYFDLKRRLAAHGREPDDLLIMPGIVPFVAATRQEAQDKYDELQELIHPLSGLAALYGQMGDLSGYPLDGPVPDPSDKRPGNITSIANNLLEVARAENLSIRQLYQRVASTFGVRLLIGTAADIADEMEEWFRNDAADGFNICPPILPAGMDDMSDFLVPELRRRGLFRTRYEGTTLRANLGLKPNVFKRS</sequence>
<reference evidence="8" key="1">
    <citation type="submission" date="2016-01" db="EMBL/GenBank/DDBJ databases">
        <authorList>
            <person name="Peeters C."/>
        </authorList>
    </citation>
    <scope>NUCLEOTIDE SEQUENCE [LARGE SCALE GENOMIC DNA]</scope>
    <source>
        <strain evidence="8">LMG 29326</strain>
    </source>
</reference>
<evidence type="ECO:0000313" key="9">
    <source>
        <dbReference type="Proteomes" id="UP000054978"/>
    </source>
</evidence>
<keyword evidence="4 8" id="KW-0503">Monooxygenase</keyword>
<dbReference type="AlphaFoldDB" id="A0A158C628"/>
<comment type="caution">
    <text evidence="8">The sequence shown here is derived from an EMBL/GenBank/DDBJ whole genome shotgun (WGS) entry which is preliminary data.</text>
</comment>
<evidence type="ECO:0000313" key="8">
    <source>
        <dbReference type="EMBL" id="SAK77773.1"/>
    </source>
</evidence>
<dbReference type="PANTHER" id="PTHR30011:SF16">
    <property type="entry name" value="C2H2 FINGER DOMAIN TRANSCRIPTION FACTOR (EUROFUNG)-RELATED"/>
    <property type="match status" value="1"/>
</dbReference>
<feature type="binding site" evidence="6">
    <location>
        <position position="58"/>
    </location>
    <ligand>
        <name>FMN</name>
        <dbReference type="ChEBI" id="CHEBI:58210"/>
    </ligand>
</feature>
<evidence type="ECO:0000259" key="7">
    <source>
        <dbReference type="Pfam" id="PF00296"/>
    </source>
</evidence>
<dbReference type="OrthoDB" id="4505903at2"/>
<dbReference type="Proteomes" id="UP000054978">
    <property type="component" value="Unassembled WGS sequence"/>
</dbReference>
<evidence type="ECO:0000256" key="1">
    <source>
        <dbReference type="ARBA" id="ARBA00022630"/>
    </source>
</evidence>
<accession>A0A158C628</accession>
<feature type="binding site" evidence="6">
    <location>
        <position position="102"/>
    </location>
    <ligand>
        <name>FMN</name>
        <dbReference type="ChEBI" id="CHEBI:58210"/>
    </ligand>
</feature>
<dbReference type="Pfam" id="PF00296">
    <property type="entry name" value="Bac_luciferase"/>
    <property type="match status" value="1"/>
</dbReference>
<dbReference type="GO" id="GO:0016705">
    <property type="term" value="F:oxidoreductase activity, acting on paired donors, with incorporation or reduction of molecular oxygen"/>
    <property type="evidence" value="ECO:0007669"/>
    <property type="project" value="InterPro"/>
</dbReference>
<dbReference type="STRING" id="1777144.AWB83_04022"/>
<feature type="binding site" evidence="6">
    <location>
        <position position="227"/>
    </location>
    <ligand>
        <name>FMN</name>
        <dbReference type="ChEBI" id="CHEBI:58210"/>
    </ligand>
</feature>
<keyword evidence="3" id="KW-0560">Oxidoreductase</keyword>
<evidence type="ECO:0000256" key="6">
    <source>
        <dbReference type="PIRSR" id="PIRSR000337-1"/>
    </source>
</evidence>
<keyword evidence="2 6" id="KW-0288">FMN</keyword>
<evidence type="ECO:0000256" key="3">
    <source>
        <dbReference type="ARBA" id="ARBA00023002"/>
    </source>
</evidence>
<evidence type="ECO:0000256" key="2">
    <source>
        <dbReference type="ARBA" id="ARBA00022643"/>
    </source>
</evidence>
<dbReference type="SUPFAM" id="SSF51679">
    <property type="entry name" value="Bacterial luciferase-like"/>
    <property type="match status" value="1"/>
</dbReference>
<dbReference type="RefSeq" id="WP_087047408.1">
    <property type="nucleotide sequence ID" value="NZ_FCOB02000019.1"/>
</dbReference>
<organism evidence="8 9">
    <name type="scientific">Caballeronia ptereochthonis</name>
    <dbReference type="NCBI Taxonomy" id="1777144"/>
    <lineage>
        <taxon>Bacteria</taxon>
        <taxon>Pseudomonadati</taxon>
        <taxon>Pseudomonadota</taxon>
        <taxon>Betaproteobacteria</taxon>
        <taxon>Burkholderiales</taxon>
        <taxon>Burkholderiaceae</taxon>
        <taxon>Caballeronia</taxon>
    </lineage>
</organism>
<proteinExistence type="inferred from homology"/>
<dbReference type="InterPro" id="IPR051260">
    <property type="entry name" value="Diverse_substr_monoxygenases"/>
</dbReference>
<gene>
    <name evidence="8" type="ORF">AWB83_04022</name>
</gene>
<dbReference type="NCBIfam" id="TIGR03860">
    <property type="entry name" value="FMN_nitrolo"/>
    <property type="match status" value="1"/>
</dbReference>
<dbReference type="Gene3D" id="3.20.20.30">
    <property type="entry name" value="Luciferase-like domain"/>
    <property type="match status" value="1"/>
</dbReference>
<evidence type="ECO:0000256" key="5">
    <source>
        <dbReference type="ARBA" id="ARBA00033748"/>
    </source>
</evidence>
<dbReference type="InterPro" id="IPR011251">
    <property type="entry name" value="Luciferase-like_dom"/>
</dbReference>
<feature type="domain" description="Luciferase-like" evidence="7">
    <location>
        <begin position="22"/>
        <end position="384"/>
    </location>
</feature>
<feature type="binding site" evidence="6">
    <location>
        <position position="156"/>
    </location>
    <ligand>
        <name>FMN</name>
        <dbReference type="ChEBI" id="CHEBI:58210"/>
    </ligand>
</feature>
<dbReference type="PIRSF" id="PIRSF000337">
    <property type="entry name" value="NTA_MOA"/>
    <property type="match status" value="1"/>
</dbReference>
<protein>
    <submittedName>
        <fullName evidence="8">Monooxygenase</fullName>
    </submittedName>
</protein>
<name>A0A158C628_9BURK</name>
<comment type="similarity">
    <text evidence="5">Belongs to the NtaA/SnaA/DszA monooxygenase family.</text>
</comment>
<dbReference type="InterPro" id="IPR036661">
    <property type="entry name" value="Luciferase-like_sf"/>
</dbReference>
<dbReference type="CDD" id="cd01095">
    <property type="entry name" value="Nitrilotriacetate_monoxgenase"/>
    <property type="match status" value="1"/>
</dbReference>
<keyword evidence="9" id="KW-1185">Reference proteome</keyword>
<dbReference type="EMBL" id="FCOB02000019">
    <property type="protein sequence ID" value="SAK77773.1"/>
    <property type="molecule type" value="Genomic_DNA"/>
</dbReference>
<keyword evidence="1 6" id="KW-0285">Flavoprotein</keyword>
<dbReference type="InterPro" id="IPR016215">
    <property type="entry name" value="NTA_MOA"/>
</dbReference>
<dbReference type="PANTHER" id="PTHR30011">
    <property type="entry name" value="ALKANESULFONATE MONOOXYGENASE-RELATED"/>
    <property type="match status" value="1"/>
</dbReference>